<comment type="caution">
    <text evidence="1">The sequence shown here is derived from an EMBL/GenBank/DDBJ whole genome shotgun (WGS) entry which is preliminary data.</text>
</comment>
<gene>
    <name evidence="1" type="ORF">ACFSKO_04730</name>
</gene>
<sequence length="190" mass="21014">MVSIFRIFAFSTLFLTLSACQNNGDLLRSTYFSLAYSKGDALLAANGHAIKINVVTKNNRVNIENSVAASLIQHGPKWLNADYSPQTNDTKDESPYQMKWAFNVPENGNALALCRKNHSNEIELEAQKKTDIVLAAFCLHNKTLTSLRARIQSEPGSDDFSQTIGLIGRKLLPSQNPERIGDCTSFDDCS</sequence>
<dbReference type="PROSITE" id="PS51257">
    <property type="entry name" value="PROKAR_LIPOPROTEIN"/>
    <property type="match status" value="1"/>
</dbReference>
<dbReference type="Proteomes" id="UP001597294">
    <property type="component" value="Unassembled WGS sequence"/>
</dbReference>
<keyword evidence="2" id="KW-1185">Reference proteome</keyword>
<evidence type="ECO:0000313" key="2">
    <source>
        <dbReference type="Proteomes" id="UP001597294"/>
    </source>
</evidence>
<dbReference type="EMBL" id="JBHUII010000001">
    <property type="protein sequence ID" value="MFD2204899.1"/>
    <property type="molecule type" value="Genomic_DNA"/>
</dbReference>
<evidence type="ECO:0000313" key="1">
    <source>
        <dbReference type="EMBL" id="MFD2204899.1"/>
    </source>
</evidence>
<protein>
    <recommendedName>
        <fullName evidence="3">Lipoprotein</fullName>
    </recommendedName>
</protein>
<organism evidence="1 2">
    <name type="scientific">Kiloniella antarctica</name>
    <dbReference type="NCBI Taxonomy" id="1550907"/>
    <lineage>
        <taxon>Bacteria</taxon>
        <taxon>Pseudomonadati</taxon>
        <taxon>Pseudomonadota</taxon>
        <taxon>Alphaproteobacteria</taxon>
        <taxon>Rhodospirillales</taxon>
        <taxon>Kiloniellaceae</taxon>
        <taxon>Kiloniella</taxon>
    </lineage>
</organism>
<evidence type="ECO:0008006" key="3">
    <source>
        <dbReference type="Google" id="ProtNLM"/>
    </source>
</evidence>
<accession>A0ABW5BJ84</accession>
<proteinExistence type="predicted"/>
<dbReference type="RefSeq" id="WP_380248930.1">
    <property type="nucleotide sequence ID" value="NZ_JBHUII010000001.1"/>
</dbReference>
<name>A0ABW5BJ84_9PROT</name>
<reference evidence="2" key="1">
    <citation type="journal article" date="2019" name="Int. J. Syst. Evol. Microbiol.">
        <title>The Global Catalogue of Microorganisms (GCM) 10K type strain sequencing project: providing services to taxonomists for standard genome sequencing and annotation.</title>
        <authorList>
            <consortium name="The Broad Institute Genomics Platform"/>
            <consortium name="The Broad Institute Genome Sequencing Center for Infectious Disease"/>
            <person name="Wu L."/>
            <person name="Ma J."/>
        </authorList>
    </citation>
    <scope>NUCLEOTIDE SEQUENCE [LARGE SCALE GENOMIC DNA]</scope>
    <source>
        <strain evidence="2">CGMCC 4.7192</strain>
    </source>
</reference>